<feature type="chain" id="PRO_5047450716" description="Phage coat protein" evidence="2">
    <location>
        <begin position="25"/>
        <end position="73"/>
    </location>
</feature>
<keyword evidence="2" id="KW-0732">Signal</keyword>
<dbReference type="Pfam" id="PF19199">
    <property type="entry name" value="Phage_coatGP8"/>
    <property type="match status" value="1"/>
</dbReference>
<keyword evidence="1" id="KW-0472">Membrane</keyword>
<evidence type="ECO:0000256" key="2">
    <source>
        <dbReference type="SAM" id="SignalP"/>
    </source>
</evidence>
<reference evidence="3 4" key="1">
    <citation type="submission" date="2022-07" db="EMBL/GenBank/DDBJ databases">
        <title>Methylomonas rivi sp. nov., Methylomonas rosea sp. nov., Methylomonas aureus sp. nov. and Methylomonas subterranea sp. nov., four novel methanotrophs isolated from a freshwater creek and the deep terrestrial subsurface.</title>
        <authorList>
            <person name="Abin C."/>
            <person name="Sankaranarayanan K."/>
            <person name="Garner C."/>
            <person name="Sindelar R."/>
            <person name="Kotary K."/>
            <person name="Garner R."/>
            <person name="Barclay S."/>
            <person name="Lawson P."/>
            <person name="Krumholz L."/>
        </authorList>
    </citation>
    <scope>NUCLEOTIDE SEQUENCE [LARGE SCALE GENOMIC DNA]</scope>
    <source>
        <strain evidence="3 4">WSC-6</strain>
    </source>
</reference>
<organism evidence="3 4">
    <name type="scientific">Methylomonas rivi</name>
    <dbReference type="NCBI Taxonomy" id="2952226"/>
    <lineage>
        <taxon>Bacteria</taxon>
        <taxon>Pseudomonadati</taxon>
        <taxon>Pseudomonadota</taxon>
        <taxon>Gammaproteobacteria</taxon>
        <taxon>Methylococcales</taxon>
        <taxon>Methylococcaceae</taxon>
        <taxon>Methylomonas</taxon>
    </lineage>
</organism>
<feature type="signal peptide" evidence="2">
    <location>
        <begin position="1"/>
        <end position="24"/>
    </location>
</feature>
<dbReference type="RefSeq" id="WP_256616937.1">
    <property type="nucleotide sequence ID" value="NZ_JANIBK010000172.1"/>
</dbReference>
<evidence type="ECO:0008006" key="5">
    <source>
        <dbReference type="Google" id="ProtNLM"/>
    </source>
</evidence>
<keyword evidence="1" id="KW-1133">Transmembrane helix</keyword>
<proteinExistence type="predicted"/>
<accession>A0ABT1U9H0</accession>
<evidence type="ECO:0000313" key="4">
    <source>
        <dbReference type="Proteomes" id="UP001524586"/>
    </source>
</evidence>
<dbReference type="Proteomes" id="UP001524586">
    <property type="component" value="Unassembled WGS sequence"/>
</dbReference>
<evidence type="ECO:0000313" key="3">
    <source>
        <dbReference type="EMBL" id="MCQ8130514.1"/>
    </source>
</evidence>
<gene>
    <name evidence="3" type="ORF">NP596_18790</name>
</gene>
<dbReference type="EMBL" id="JANIBK010000172">
    <property type="protein sequence ID" value="MCQ8130514.1"/>
    <property type="molecule type" value="Genomic_DNA"/>
</dbReference>
<sequence length="73" mass="7430">MKNFLKNGGLVLAGSVAGISSAFADLPAAASTAFTTLSTDVLALVDLAWTAAIPITVAFIILRMFKRAASSAT</sequence>
<dbReference type="InterPro" id="IPR023390">
    <property type="entry name" value="Phage_M13_G8P_capsid_dom_sf"/>
</dbReference>
<feature type="transmembrane region" description="Helical" evidence="1">
    <location>
        <begin position="48"/>
        <end position="65"/>
    </location>
</feature>
<dbReference type="InterPro" id="IPR008020">
    <property type="entry name" value="G8P"/>
</dbReference>
<dbReference type="PIRSF" id="PIRSF004117">
    <property type="entry name" value="Phage_coat_B"/>
    <property type="match status" value="1"/>
</dbReference>
<dbReference type="Gene3D" id="1.20.5.80">
    <property type="match status" value="1"/>
</dbReference>
<comment type="caution">
    <text evidence="3">The sequence shown here is derived from an EMBL/GenBank/DDBJ whole genome shotgun (WGS) entry which is preliminary data.</text>
</comment>
<evidence type="ECO:0000256" key="1">
    <source>
        <dbReference type="SAM" id="Phobius"/>
    </source>
</evidence>
<name>A0ABT1U9H0_9GAMM</name>
<dbReference type="SUPFAM" id="SSF57987">
    <property type="entry name" value="Inovirus (filamentous phage) major coat protein"/>
    <property type="match status" value="1"/>
</dbReference>
<keyword evidence="1" id="KW-0812">Transmembrane</keyword>
<protein>
    <recommendedName>
        <fullName evidence="5">Phage coat protein</fullName>
    </recommendedName>
</protein>
<keyword evidence="4" id="KW-1185">Reference proteome</keyword>